<gene>
    <name evidence="1" type="ORF">GRI97_10550</name>
</gene>
<evidence type="ECO:0000313" key="1">
    <source>
        <dbReference type="EMBL" id="MXO99430.1"/>
    </source>
</evidence>
<accession>A0A6I4TW00</accession>
<evidence type="ECO:0008006" key="3">
    <source>
        <dbReference type="Google" id="ProtNLM"/>
    </source>
</evidence>
<dbReference type="EMBL" id="WTYJ01000002">
    <property type="protein sequence ID" value="MXO99430.1"/>
    <property type="molecule type" value="Genomic_DNA"/>
</dbReference>
<sequence>MIFPDAFFADIRKITGSLDQVQVDTINRLLFAASHWPVGWLAYGFATAWHEARLKPIAEWGKGAGKPYGRPGKYADAQYGRGLVQLTWDANYEWADRALGLNGALLRDFDLALDPALATAILVKGMETGAFTGRKLASYLPGPEGMHRQFVNARRIINGTDRADLIADHAMKFQSAVRAGGWGCTRA</sequence>
<name>A0A6I4TW00_9SPHN</name>
<comment type="caution">
    <text evidence="1">The sequence shown here is derived from an EMBL/GenBank/DDBJ whole genome shotgun (WGS) entry which is preliminary data.</text>
</comment>
<evidence type="ECO:0000313" key="2">
    <source>
        <dbReference type="Proteomes" id="UP000469430"/>
    </source>
</evidence>
<dbReference type="Gene3D" id="1.10.530.10">
    <property type="match status" value="1"/>
</dbReference>
<dbReference type="InterPro" id="IPR023346">
    <property type="entry name" value="Lysozyme-like_dom_sf"/>
</dbReference>
<organism evidence="1 2">
    <name type="scientific">Croceibacterium xixiisoli</name>
    <dbReference type="NCBI Taxonomy" id="1476466"/>
    <lineage>
        <taxon>Bacteria</taxon>
        <taxon>Pseudomonadati</taxon>
        <taxon>Pseudomonadota</taxon>
        <taxon>Alphaproteobacteria</taxon>
        <taxon>Sphingomonadales</taxon>
        <taxon>Erythrobacteraceae</taxon>
        <taxon>Croceibacterium</taxon>
    </lineage>
</organism>
<keyword evidence="2" id="KW-1185">Reference proteome</keyword>
<dbReference type="OrthoDB" id="3078754at2"/>
<reference evidence="1 2" key="1">
    <citation type="submission" date="2019-12" db="EMBL/GenBank/DDBJ databases">
        <title>Genomic-based taxomic classification of the family Erythrobacteraceae.</title>
        <authorList>
            <person name="Xu L."/>
        </authorList>
    </citation>
    <scope>NUCLEOTIDE SEQUENCE [LARGE SCALE GENOMIC DNA]</scope>
    <source>
        <strain evidence="1 2">S36</strain>
    </source>
</reference>
<dbReference type="AlphaFoldDB" id="A0A6I4TW00"/>
<dbReference type="Proteomes" id="UP000469430">
    <property type="component" value="Unassembled WGS sequence"/>
</dbReference>
<dbReference type="SUPFAM" id="SSF53955">
    <property type="entry name" value="Lysozyme-like"/>
    <property type="match status" value="1"/>
</dbReference>
<proteinExistence type="predicted"/>
<dbReference type="RefSeq" id="WP_161391152.1">
    <property type="nucleotide sequence ID" value="NZ_JBHSCP010000001.1"/>
</dbReference>
<protein>
    <recommendedName>
        <fullName evidence="3">Glycoside hydrolase family 19 catalytic domain-containing protein</fullName>
    </recommendedName>
</protein>